<sequence>GILFSAVSANYLDKRLMTRRFSKRCSVPDARPTLCRILTKSNYRRVISQSPLSRQHRSGMSDPLLRLRERCLLQLESSPAQSSTGPRSCGR</sequence>
<evidence type="ECO:0000313" key="1">
    <source>
        <dbReference type="EMBL" id="CAK5262225.1"/>
    </source>
</evidence>
<feature type="non-terminal residue" evidence="2">
    <location>
        <position position="1"/>
    </location>
</feature>
<evidence type="ECO:0000313" key="2">
    <source>
        <dbReference type="EMBL" id="CAK5274185.1"/>
    </source>
</evidence>
<dbReference type="EMBL" id="CAVNYO010000012">
    <property type="protein sequence ID" value="CAK5262225.1"/>
    <property type="molecule type" value="Genomic_DNA"/>
</dbReference>
<comment type="caution">
    <text evidence="2">The sequence shown here is derived from an EMBL/GenBank/DDBJ whole genome shotgun (WGS) entry which is preliminary data.</text>
</comment>
<dbReference type="EMBL" id="CAVNYO010000401">
    <property type="protein sequence ID" value="CAK5274185.1"/>
    <property type="molecule type" value="Genomic_DNA"/>
</dbReference>
<gene>
    <name evidence="2" type="ORF">MYCIT1_LOCUS21207</name>
    <name evidence="1" type="ORF">MYCIT1_LOCUS756</name>
</gene>
<name>A0AAD2HFD8_9AGAR</name>
<dbReference type="AlphaFoldDB" id="A0AAD2HFD8"/>
<organism evidence="2 3">
    <name type="scientific">Mycena citricolor</name>
    <dbReference type="NCBI Taxonomy" id="2018698"/>
    <lineage>
        <taxon>Eukaryota</taxon>
        <taxon>Fungi</taxon>
        <taxon>Dikarya</taxon>
        <taxon>Basidiomycota</taxon>
        <taxon>Agaricomycotina</taxon>
        <taxon>Agaricomycetes</taxon>
        <taxon>Agaricomycetidae</taxon>
        <taxon>Agaricales</taxon>
        <taxon>Marasmiineae</taxon>
        <taxon>Mycenaceae</taxon>
        <taxon>Mycena</taxon>
    </lineage>
</organism>
<accession>A0AAD2HFD8</accession>
<keyword evidence="3" id="KW-1185">Reference proteome</keyword>
<evidence type="ECO:0000313" key="3">
    <source>
        <dbReference type="Proteomes" id="UP001295794"/>
    </source>
</evidence>
<reference evidence="2" key="1">
    <citation type="submission" date="2023-11" db="EMBL/GenBank/DDBJ databases">
        <authorList>
            <person name="De Vega J J."/>
            <person name="De Vega J J."/>
        </authorList>
    </citation>
    <scope>NUCLEOTIDE SEQUENCE</scope>
</reference>
<dbReference type="Proteomes" id="UP001295794">
    <property type="component" value="Unassembled WGS sequence"/>
</dbReference>
<protein>
    <submittedName>
        <fullName evidence="2">Uncharacterized protein</fullName>
    </submittedName>
</protein>
<feature type="non-terminal residue" evidence="2">
    <location>
        <position position="91"/>
    </location>
</feature>
<proteinExistence type="predicted"/>